<dbReference type="InterPro" id="IPR011611">
    <property type="entry name" value="PfkB_dom"/>
</dbReference>
<dbReference type="EMBL" id="LPWH01000053">
    <property type="protein sequence ID" value="POR03553.1"/>
    <property type="molecule type" value="Genomic_DNA"/>
</dbReference>
<gene>
    <name evidence="5" type="ORF">AU468_05165</name>
</gene>
<dbReference type="PANTHER" id="PTHR43085">
    <property type="entry name" value="HEXOKINASE FAMILY MEMBER"/>
    <property type="match status" value="1"/>
</dbReference>
<comment type="caution">
    <text evidence="5">The sequence shown here is derived from an EMBL/GenBank/DDBJ whole genome shotgun (WGS) entry which is preliminary data.</text>
</comment>
<evidence type="ECO:0000313" key="6">
    <source>
        <dbReference type="Proteomes" id="UP000237350"/>
    </source>
</evidence>
<dbReference type="Gene3D" id="3.40.1190.20">
    <property type="match status" value="1"/>
</dbReference>
<protein>
    <submittedName>
        <fullName evidence="5">Carbohydrate kinase</fullName>
    </submittedName>
</protein>
<evidence type="ECO:0000256" key="3">
    <source>
        <dbReference type="ARBA" id="ARBA00022777"/>
    </source>
</evidence>
<dbReference type="SUPFAM" id="SSF53613">
    <property type="entry name" value="Ribokinase-like"/>
    <property type="match status" value="1"/>
</dbReference>
<organism evidence="5 6">
    <name type="scientific">Alkalispirochaeta sphaeroplastigenens</name>
    <dbReference type="NCBI Taxonomy" id="1187066"/>
    <lineage>
        <taxon>Bacteria</taxon>
        <taxon>Pseudomonadati</taxon>
        <taxon>Spirochaetota</taxon>
        <taxon>Spirochaetia</taxon>
        <taxon>Spirochaetales</taxon>
        <taxon>Spirochaetaceae</taxon>
        <taxon>Alkalispirochaeta</taxon>
    </lineage>
</organism>
<dbReference type="PANTHER" id="PTHR43085:SF41">
    <property type="entry name" value="FRUCTOSELYSINE 6-KINASE"/>
    <property type="match status" value="1"/>
</dbReference>
<dbReference type="GO" id="GO:0016301">
    <property type="term" value="F:kinase activity"/>
    <property type="evidence" value="ECO:0007669"/>
    <property type="project" value="UniProtKB-KW"/>
</dbReference>
<proteinExistence type="inferred from homology"/>
<evidence type="ECO:0000256" key="2">
    <source>
        <dbReference type="ARBA" id="ARBA00022679"/>
    </source>
</evidence>
<dbReference type="Pfam" id="PF00294">
    <property type="entry name" value="PfkB"/>
    <property type="match status" value="1"/>
</dbReference>
<dbReference type="InterPro" id="IPR029056">
    <property type="entry name" value="Ribokinase-like"/>
</dbReference>
<keyword evidence="2" id="KW-0808">Transferase</keyword>
<feature type="domain" description="Carbohydrate kinase PfkB" evidence="4">
    <location>
        <begin position="14"/>
        <end position="264"/>
    </location>
</feature>
<dbReference type="OrthoDB" id="9801219at2"/>
<dbReference type="InterPro" id="IPR050306">
    <property type="entry name" value="PfkB_Carbo_kinase"/>
</dbReference>
<reference evidence="6" key="1">
    <citation type="submission" date="2015-12" db="EMBL/GenBank/DDBJ databases">
        <authorList>
            <person name="Lodha T.D."/>
            <person name="Chintalapati S."/>
            <person name="Chintalapati V.R."/>
            <person name="Sravanthi T."/>
        </authorList>
    </citation>
    <scope>NUCLEOTIDE SEQUENCE [LARGE SCALE GENOMIC DNA]</scope>
    <source>
        <strain evidence="6">JC133</strain>
    </source>
</reference>
<comment type="similarity">
    <text evidence="1">Belongs to the carbohydrate kinase PfkB family.</text>
</comment>
<dbReference type="AlphaFoldDB" id="A0A2S4JVN3"/>
<dbReference type="Proteomes" id="UP000237350">
    <property type="component" value="Unassembled WGS sequence"/>
</dbReference>
<name>A0A2S4JVN3_9SPIO</name>
<evidence type="ECO:0000313" key="5">
    <source>
        <dbReference type="EMBL" id="POR03553.1"/>
    </source>
</evidence>
<keyword evidence="6" id="KW-1185">Reference proteome</keyword>
<sequence>MKIICVGDNVVDCYLDQQTYYPGGNAINVAVNCRRFGATEAAYMGIFGDDSEADHIKWVLTQEGVSYHGSRVISAASGHPQVSLTADGDRVFIGGPQDTAQHIVRIRLTGQDIAYIRGFDVCHSSCYSGIEPELASLSEATNVSFDFSTRHEPDYIDQVAPHLRYAFFSGSHLEMAELEEIVETCHSYNVEVVGITRGSEGAFFSKSGKHFMQPVKSAFNVVDTMGAGDSFIAAFLTHYVDGVPITEALDIAATKAAWTCGFFGGIGYPRPFEG</sequence>
<evidence type="ECO:0000259" key="4">
    <source>
        <dbReference type="Pfam" id="PF00294"/>
    </source>
</evidence>
<evidence type="ECO:0000256" key="1">
    <source>
        <dbReference type="ARBA" id="ARBA00010688"/>
    </source>
</evidence>
<dbReference type="InterPro" id="IPR002173">
    <property type="entry name" value="Carboh/pur_kinase_PfkB_CS"/>
</dbReference>
<dbReference type="RefSeq" id="WP_103679805.1">
    <property type="nucleotide sequence ID" value="NZ_LPWH01000053.1"/>
</dbReference>
<accession>A0A2S4JVN3</accession>
<dbReference type="PROSITE" id="PS00584">
    <property type="entry name" value="PFKB_KINASES_2"/>
    <property type="match status" value="1"/>
</dbReference>
<keyword evidence="3 5" id="KW-0418">Kinase</keyword>